<comment type="caution">
    <text evidence="4">The sequence shown here is derived from an EMBL/GenBank/DDBJ whole genome shotgun (WGS) entry which is preliminary data.</text>
</comment>
<feature type="domain" description="Trs120/TRAPPC9 first Ig-like" evidence="3">
    <location>
        <begin position="528"/>
        <end position="663"/>
    </location>
</feature>
<dbReference type="EMBL" id="JARBHB010000006">
    <property type="protein sequence ID" value="KAJ8881936.1"/>
    <property type="molecule type" value="Genomic_DNA"/>
</dbReference>
<proteinExistence type="inferred from homology"/>
<dbReference type="Proteomes" id="UP001159363">
    <property type="component" value="Chromosome 5"/>
</dbReference>
<dbReference type="InterPro" id="IPR013935">
    <property type="entry name" value="Trs120_TRAPPC9"/>
</dbReference>
<dbReference type="InterPro" id="IPR058565">
    <property type="entry name" value="Ig_TRAPPC9_Trs120_1st"/>
</dbReference>
<name>A0ABQ9HCB9_9NEOP</name>
<sequence length="1089" mass="122993">MSHPDYEQTAHDHAALLVLLKLTGEQNKQRNLGRILDRVARVNQTKVTDCVGLVRDISARYIRDYPVDNNDWGDYQTHRRLLGLVTIGKYENQTELNELCRVHESLKVKYSSTLFDSRCVLIGPSDSEPSSFPTPSNFKARALRYHDGEACVGMEAQISEFLSSLFWVLESKRLERSREKVEKVSLLLAPFEKKDIVGLDLESRTNRKRCVGRMTKHLGDLSLQAGLPIDALNYYTSAADILKAVNDWLWLGGACEGLCAASVVFMYPNCNRSYPLQRNSSLQEGRQRTSVASLTSLPASIVSSAQDEQDHSNVLSSDEISKRYREAIIHYSKYKNAGIIEMEASYKAARVAVDQGWTLQAASFLQNVVFIDLTLTELEKVQRFTSLADLYTRIGFHRKSSFCLRLAATRYVSAQNPQPDWSQCYQLMLQALSGHSISLDPAEFAKGGGRGWPVLQVQLLQELVVAARRSGLSALATRHATFLLQSLWGHLGGAERRDLALQLHSLAAQCEGAPVPLVLQSGTVIPPVNLTSLPHVRTFMPQNLPPQLRPQKIVEAQEDCGPFLFTPIHFGSLERRNKTSSSKLDYLWVEGDPCEVTLELFNPLSLELKVSNMMLLTCGCVFESLPSSLSLPPESGPHTVTLSGVPKETGELQLQGIKFRILGIPSSQRKRQLHLILEVHIYHQCFLRLVIFLLEFLAIKCKNHSILIKHRSVYILFNTEFAEVQIKFLKINTITTIEKIDFEINMTIEKEKNCFKYELTTCLLKYLGVAKGSEKVLPSIIYKIRTLLNSNGGSVTSSQSNQENIILCSDYATTSRNSKNVGFHQYKRRQVKTVLCIKWAGAERHPHNYCRQPSHRIIYSLEPTVVLTNWARISSETPGVCYLGLVMSRLTELGVDLGFTNNNKIRKEERFICCLPNPEIRCLPVSFTSLSRNGPSKWYVADCSRWRMAVIKSIILTSRMKLMTTTSKCLWKVCASDQATLNTLHFTCRNYSLLQREGQVRNSLETKLEMITKSSNFVSDLNHGYINHRLNTSVAVSWTSCYLVTKFQKGEVVVVSMSAIMFRSRQFYRDIMMSSLFPLTPSSIHLTPQ</sequence>
<dbReference type="InterPro" id="IPR058563">
    <property type="entry name" value="Trs120_TRAPPC9_N"/>
</dbReference>
<evidence type="ECO:0000313" key="5">
    <source>
        <dbReference type="Proteomes" id="UP001159363"/>
    </source>
</evidence>
<feature type="domain" description="Trs120/TRAPPC9 N-terminal" evidence="2">
    <location>
        <begin position="196"/>
        <end position="275"/>
    </location>
</feature>
<dbReference type="Pfam" id="PF26254">
    <property type="entry name" value="Ig_TRAPPC9-Trs120_1st"/>
    <property type="match status" value="1"/>
</dbReference>
<comment type="similarity">
    <text evidence="1">Belongs to the NIBP family.</text>
</comment>
<evidence type="ECO:0000313" key="4">
    <source>
        <dbReference type="EMBL" id="KAJ8881936.1"/>
    </source>
</evidence>
<accession>A0ABQ9HCB9</accession>
<gene>
    <name evidence="4" type="ORF">PR048_018423</name>
</gene>
<evidence type="ECO:0000259" key="2">
    <source>
        <dbReference type="Pfam" id="PF08626"/>
    </source>
</evidence>
<evidence type="ECO:0000256" key="1">
    <source>
        <dbReference type="ARBA" id="ARBA00008459"/>
    </source>
</evidence>
<reference evidence="4 5" key="1">
    <citation type="submission" date="2023-02" db="EMBL/GenBank/DDBJ databases">
        <title>LHISI_Scaffold_Assembly.</title>
        <authorList>
            <person name="Stuart O.P."/>
            <person name="Cleave R."/>
            <person name="Magrath M.J.L."/>
            <person name="Mikheyev A.S."/>
        </authorList>
    </citation>
    <scope>NUCLEOTIDE SEQUENCE [LARGE SCALE GENOMIC DNA]</scope>
    <source>
        <strain evidence="4">Daus_M_001</strain>
        <tissue evidence="4">Leg muscle</tissue>
    </source>
</reference>
<dbReference type="PANTHER" id="PTHR21512">
    <property type="entry name" value="TRAFFICKING PROTEIN PARTICLE COMPLEX SUBUNIT 9"/>
    <property type="match status" value="1"/>
</dbReference>
<evidence type="ECO:0008006" key="6">
    <source>
        <dbReference type="Google" id="ProtNLM"/>
    </source>
</evidence>
<evidence type="ECO:0000259" key="3">
    <source>
        <dbReference type="Pfam" id="PF26254"/>
    </source>
</evidence>
<dbReference type="Pfam" id="PF08626">
    <property type="entry name" value="TRAPPC9-Trs120"/>
    <property type="match status" value="1"/>
</dbReference>
<keyword evidence="5" id="KW-1185">Reference proteome</keyword>
<protein>
    <recommendedName>
        <fullName evidence="6">Trafficking protein particle complex subunit 9</fullName>
    </recommendedName>
</protein>
<dbReference type="PANTHER" id="PTHR21512:SF5">
    <property type="entry name" value="TRAFFICKING PROTEIN PARTICLE COMPLEX SUBUNIT 9"/>
    <property type="match status" value="1"/>
</dbReference>
<organism evidence="4 5">
    <name type="scientific">Dryococelus australis</name>
    <dbReference type="NCBI Taxonomy" id="614101"/>
    <lineage>
        <taxon>Eukaryota</taxon>
        <taxon>Metazoa</taxon>
        <taxon>Ecdysozoa</taxon>
        <taxon>Arthropoda</taxon>
        <taxon>Hexapoda</taxon>
        <taxon>Insecta</taxon>
        <taxon>Pterygota</taxon>
        <taxon>Neoptera</taxon>
        <taxon>Polyneoptera</taxon>
        <taxon>Phasmatodea</taxon>
        <taxon>Verophasmatodea</taxon>
        <taxon>Anareolatae</taxon>
        <taxon>Phasmatidae</taxon>
        <taxon>Eurycanthinae</taxon>
        <taxon>Dryococelus</taxon>
    </lineage>
</organism>